<dbReference type="AlphaFoldDB" id="A0A554LEF1"/>
<evidence type="ECO:0000256" key="6">
    <source>
        <dbReference type="SAM" id="Phobius"/>
    </source>
</evidence>
<dbReference type="PROSITE" id="PS51352">
    <property type="entry name" value="THIOREDOXIN_2"/>
    <property type="match status" value="1"/>
</dbReference>
<evidence type="ECO:0000313" key="8">
    <source>
        <dbReference type="EMBL" id="TSC91266.1"/>
    </source>
</evidence>
<evidence type="ECO:0000256" key="5">
    <source>
        <dbReference type="ARBA" id="ARBA00023284"/>
    </source>
</evidence>
<proteinExistence type="inferred from homology"/>
<dbReference type="Pfam" id="PF13462">
    <property type="entry name" value="Thioredoxin_4"/>
    <property type="match status" value="1"/>
</dbReference>
<organism evidence="8 9">
    <name type="scientific">Candidatus Berkelbacteria bacterium Licking1014_96</name>
    <dbReference type="NCBI Taxonomy" id="2017149"/>
    <lineage>
        <taxon>Bacteria</taxon>
        <taxon>Candidatus Berkelbacteria</taxon>
    </lineage>
</organism>
<dbReference type="PANTHER" id="PTHR13887">
    <property type="entry name" value="GLUTATHIONE S-TRANSFERASE KAPPA"/>
    <property type="match status" value="1"/>
</dbReference>
<dbReference type="InterPro" id="IPR013766">
    <property type="entry name" value="Thioredoxin_domain"/>
</dbReference>
<gene>
    <name evidence="8" type="ORF">CEN92_307</name>
</gene>
<accession>A0A554LEF1</accession>
<evidence type="ECO:0000256" key="3">
    <source>
        <dbReference type="ARBA" id="ARBA00023002"/>
    </source>
</evidence>
<dbReference type="InterPro" id="IPR036249">
    <property type="entry name" value="Thioredoxin-like_sf"/>
</dbReference>
<keyword evidence="2" id="KW-0732">Signal</keyword>
<feature type="transmembrane region" description="Helical" evidence="6">
    <location>
        <begin position="12"/>
        <end position="30"/>
    </location>
</feature>
<protein>
    <submittedName>
        <fullName evidence="8">DSBA oxidoreductase</fullName>
    </submittedName>
</protein>
<dbReference type="EMBL" id="VMGH01000045">
    <property type="protein sequence ID" value="TSC91266.1"/>
    <property type="molecule type" value="Genomic_DNA"/>
</dbReference>
<keyword evidence="6" id="KW-0472">Membrane</keyword>
<evidence type="ECO:0000256" key="4">
    <source>
        <dbReference type="ARBA" id="ARBA00023157"/>
    </source>
</evidence>
<keyword evidence="4" id="KW-1015">Disulfide bond</keyword>
<dbReference type="GO" id="GO:0016491">
    <property type="term" value="F:oxidoreductase activity"/>
    <property type="evidence" value="ECO:0007669"/>
    <property type="project" value="UniProtKB-KW"/>
</dbReference>
<dbReference type="SUPFAM" id="SSF52833">
    <property type="entry name" value="Thioredoxin-like"/>
    <property type="match status" value="1"/>
</dbReference>
<keyword evidence="3" id="KW-0560">Oxidoreductase</keyword>
<reference evidence="8 9" key="1">
    <citation type="submission" date="2017-07" db="EMBL/GenBank/DDBJ databases">
        <title>Mechanisms for carbon and nitrogen cycling indicate functional differentiation within the Candidate Phyla Radiation.</title>
        <authorList>
            <person name="Danczak R.E."/>
            <person name="Johnston M.D."/>
            <person name="Kenah C."/>
            <person name="Slattery M."/>
            <person name="Wrighton K.C."/>
            <person name="Wilkins M.J."/>
        </authorList>
    </citation>
    <scope>NUCLEOTIDE SEQUENCE [LARGE SCALE GENOMIC DNA]</scope>
    <source>
        <strain evidence="8">Licking1014_96</strain>
    </source>
</reference>
<sequence length="218" mass="24668">MNDEAKQKLIRIIGTIVVLVIIIGGVYFLVKKDAQNRNNSSPSPSTEQSAALTIKDDDWLKGKKGAKAEIIEYSDFQCPACAYASSSLDEVYQVYPNEAAIVYRHFPLPNHQFAFDAAVASEIAGESGKFWEMHDTIFVNQEKISRDEILNIAQSLGFNRIDFDQKMNDKKYKDAVYKDQIEGEDLKLDHTPTIYINGIEYSGNLDKDSIINEIKKYL</sequence>
<keyword evidence="5" id="KW-0676">Redox-active center</keyword>
<dbReference type="InterPro" id="IPR012336">
    <property type="entry name" value="Thioredoxin-like_fold"/>
</dbReference>
<comment type="similarity">
    <text evidence="1">Belongs to the thioredoxin family. DsbA subfamily.</text>
</comment>
<keyword evidence="6" id="KW-0812">Transmembrane</keyword>
<evidence type="ECO:0000256" key="2">
    <source>
        <dbReference type="ARBA" id="ARBA00022729"/>
    </source>
</evidence>
<evidence type="ECO:0000259" key="7">
    <source>
        <dbReference type="PROSITE" id="PS51352"/>
    </source>
</evidence>
<dbReference type="PANTHER" id="PTHR13887:SF14">
    <property type="entry name" value="DISULFIDE BOND FORMATION PROTEIN D"/>
    <property type="match status" value="1"/>
</dbReference>
<dbReference type="Proteomes" id="UP000318296">
    <property type="component" value="Unassembled WGS sequence"/>
</dbReference>
<dbReference type="CDD" id="cd02972">
    <property type="entry name" value="DsbA_family"/>
    <property type="match status" value="1"/>
</dbReference>
<feature type="domain" description="Thioredoxin" evidence="7">
    <location>
        <begin position="37"/>
        <end position="218"/>
    </location>
</feature>
<evidence type="ECO:0000313" key="9">
    <source>
        <dbReference type="Proteomes" id="UP000318296"/>
    </source>
</evidence>
<keyword evidence="6" id="KW-1133">Transmembrane helix</keyword>
<evidence type="ECO:0000256" key="1">
    <source>
        <dbReference type="ARBA" id="ARBA00005791"/>
    </source>
</evidence>
<name>A0A554LEF1_9BACT</name>
<dbReference type="Gene3D" id="3.40.30.10">
    <property type="entry name" value="Glutaredoxin"/>
    <property type="match status" value="1"/>
</dbReference>
<comment type="caution">
    <text evidence="8">The sequence shown here is derived from an EMBL/GenBank/DDBJ whole genome shotgun (WGS) entry which is preliminary data.</text>
</comment>